<feature type="compositionally biased region" description="Basic and acidic residues" evidence="1">
    <location>
        <begin position="95"/>
        <end position="104"/>
    </location>
</feature>
<dbReference type="GeneID" id="81431712"/>
<keyword evidence="3" id="KW-1185">Reference proteome</keyword>
<feature type="region of interest" description="Disordered" evidence="1">
    <location>
        <begin position="85"/>
        <end position="127"/>
    </location>
</feature>
<protein>
    <submittedName>
        <fullName evidence="2">Uncharacterized protein</fullName>
    </submittedName>
</protein>
<evidence type="ECO:0000256" key="1">
    <source>
        <dbReference type="SAM" id="MobiDB-lite"/>
    </source>
</evidence>
<dbReference type="AlphaFoldDB" id="A0A9W9LEH1"/>
<dbReference type="RefSeq" id="XP_056538493.1">
    <property type="nucleotide sequence ID" value="XM_056692536.1"/>
</dbReference>
<name>A0A9W9LEH1_9EURO</name>
<dbReference type="Proteomes" id="UP001149163">
    <property type="component" value="Unassembled WGS sequence"/>
</dbReference>
<evidence type="ECO:0000313" key="3">
    <source>
        <dbReference type="Proteomes" id="UP001149163"/>
    </source>
</evidence>
<dbReference type="EMBL" id="JAPQKN010000008">
    <property type="protein sequence ID" value="KAJ5151160.1"/>
    <property type="molecule type" value="Genomic_DNA"/>
</dbReference>
<reference evidence="2" key="2">
    <citation type="journal article" date="2023" name="IMA Fungus">
        <title>Comparative genomic study of the Penicillium genus elucidates a diverse pangenome and 15 lateral gene transfer events.</title>
        <authorList>
            <person name="Petersen C."/>
            <person name="Sorensen T."/>
            <person name="Nielsen M.R."/>
            <person name="Sondergaard T.E."/>
            <person name="Sorensen J.L."/>
            <person name="Fitzpatrick D.A."/>
            <person name="Frisvad J.C."/>
            <person name="Nielsen K.L."/>
        </authorList>
    </citation>
    <scope>NUCLEOTIDE SEQUENCE</scope>
    <source>
        <strain evidence="2">IBT 26290</strain>
    </source>
</reference>
<evidence type="ECO:0000313" key="2">
    <source>
        <dbReference type="EMBL" id="KAJ5151160.1"/>
    </source>
</evidence>
<reference evidence="2" key="1">
    <citation type="submission" date="2022-11" db="EMBL/GenBank/DDBJ databases">
        <authorList>
            <person name="Petersen C."/>
        </authorList>
    </citation>
    <scope>NUCLEOTIDE SEQUENCE</scope>
    <source>
        <strain evidence="2">IBT 26290</strain>
    </source>
</reference>
<dbReference type="OrthoDB" id="4291164at2759"/>
<sequence length="198" mass="23167">MCVIWTQKYHICGCIWTVRDLYCRPDELCWGARMVIIHSHLQTCKECWKSGDKRVNDDIVKFLAQHAETERRRIEQLDELIAKEESEDVEAEQVYQDKNDRNPDLDAGEEDFAANHPSRPITPDLNLDPEQMPRWLFAAESLGDATRSCDPVKPGSIWKDYRARRGKTDWYMLEDMLGVWLGPTESSSEDRRNEDDDF</sequence>
<proteinExistence type="predicted"/>
<gene>
    <name evidence="2" type="ORF">N7482_010412</name>
</gene>
<accession>A0A9W9LEH1</accession>
<organism evidence="2 3">
    <name type="scientific">Penicillium canariense</name>
    <dbReference type="NCBI Taxonomy" id="189055"/>
    <lineage>
        <taxon>Eukaryota</taxon>
        <taxon>Fungi</taxon>
        <taxon>Dikarya</taxon>
        <taxon>Ascomycota</taxon>
        <taxon>Pezizomycotina</taxon>
        <taxon>Eurotiomycetes</taxon>
        <taxon>Eurotiomycetidae</taxon>
        <taxon>Eurotiales</taxon>
        <taxon>Aspergillaceae</taxon>
        <taxon>Penicillium</taxon>
    </lineage>
</organism>
<comment type="caution">
    <text evidence="2">The sequence shown here is derived from an EMBL/GenBank/DDBJ whole genome shotgun (WGS) entry which is preliminary data.</text>
</comment>